<organism evidence="11 12">
    <name type="scientific">Xanthomonas boreopolis</name>
    <dbReference type="NCBI Taxonomy" id="86183"/>
    <lineage>
        <taxon>Bacteria</taxon>
        <taxon>Pseudomonadati</taxon>
        <taxon>Pseudomonadota</taxon>
        <taxon>Gammaproteobacteria</taxon>
        <taxon>Lysobacterales</taxon>
        <taxon>Lysobacteraceae</taxon>
        <taxon>Xanthomonas</taxon>
    </lineage>
</organism>
<dbReference type="Pfam" id="PF22638">
    <property type="entry name" value="FlgK_D1"/>
    <property type="match status" value="1"/>
</dbReference>
<dbReference type="Proteomes" id="UP000623958">
    <property type="component" value="Unassembled WGS sequence"/>
</dbReference>
<evidence type="ECO:0000256" key="1">
    <source>
        <dbReference type="ARBA" id="ARBA00004365"/>
    </source>
</evidence>
<evidence type="ECO:0000256" key="6">
    <source>
        <dbReference type="ARBA" id="ARBA00023143"/>
    </source>
</evidence>
<sequence>MSSLLATGTSALLSYQRSLGTIGNNVANAGTPGYSRQVAELATRGTGGVQVQDIKRLTDSLAINRVLNSTGELNRLQQLSGKAGDLDTLMSDSATNLGGPLSGFFDSLSGLSANPASDTSRKAVLQSADALAGRFRQLDAAMDGMAHDVDASLGDSVRQVNDLTSQIAKLNRQISRGSGPSPETLDKRDQLIEQLVGLTGGNTFVQDDGSINVYTSGGQALVVGATPMSLTTVADPYRSDRLNLALQVQGQTIPLGKDVLGGTLGGLLDFRSDVLDPARNELGRLATVVGGSINDAQAAGTDLYGKPGQDLFSIASPAVSPHAANVGTATMQASVVDIGKLDSADILLRFDGTAWSATNASTGASLALAGSGAAGDPLVVNGIRIDVGGAAASGDRFLLHAGGGAGTLQLVARDPGLVAAARAVQGHADLDNVGNATVAGLEVTDPRNAALRDAATIEFTDANQYTIDGNGPYAYAPGGTIAANGWSFKLDGAPAAGDVFTIAATGPGSSDNANMLKMAVLDEAKLMSGGSVSLNGAASSFTTSVASAAAQSNYAYESEQTIHNQAVAARDSVSGVNLDEEAADLIKYQQAYQAAAKIIASADNIFQTLLQAV</sequence>
<evidence type="ECO:0000259" key="7">
    <source>
        <dbReference type="Pfam" id="PF00460"/>
    </source>
</evidence>
<keyword evidence="12" id="KW-1185">Reference proteome</keyword>
<dbReference type="PANTHER" id="PTHR30033">
    <property type="entry name" value="FLAGELLAR HOOK-ASSOCIATED PROTEIN 1"/>
    <property type="match status" value="1"/>
</dbReference>
<dbReference type="EMBL" id="BNBA01000001">
    <property type="protein sequence ID" value="GHH46383.1"/>
    <property type="molecule type" value="Genomic_DNA"/>
</dbReference>
<dbReference type="SUPFAM" id="SSF64518">
    <property type="entry name" value="Phase 1 flagellin"/>
    <property type="match status" value="2"/>
</dbReference>
<feature type="domain" description="Flagellar basal-body/hook protein C-terminal" evidence="8">
    <location>
        <begin position="573"/>
        <end position="611"/>
    </location>
</feature>
<evidence type="ECO:0000313" key="12">
    <source>
        <dbReference type="Proteomes" id="UP000623958"/>
    </source>
</evidence>
<evidence type="ECO:0000259" key="8">
    <source>
        <dbReference type="Pfam" id="PF06429"/>
    </source>
</evidence>
<keyword evidence="6" id="KW-0975">Bacterial flagellum</keyword>
<proteinExistence type="inferred from homology"/>
<comment type="similarity">
    <text evidence="3">Belongs to the flagella basal body rod proteins family.</text>
</comment>
<dbReference type="InterPro" id="IPR049119">
    <property type="entry name" value="FlgK_D2-like"/>
</dbReference>
<comment type="subcellular location">
    <subcellularLocation>
        <location evidence="1">Bacterial flagellum</location>
    </subcellularLocation>
    <subcellularLocation>
        <location evidence="2">Secreted</location>
    </subcellularLocation>
</comment>
<accession>A0A919KGH2</accession>
<evidence type="ECO:0000259" key="10">
    <source>
        <dbReference type="Pfam" id="PF22638"/>
    </source>
</evidence>
<dbReference type="GO" id="GO:0005576">
    <property type="term" value="C:extracellular region"/>
    <property type="evidence" value="ECO:0007669"/>
    <property type="project" value="UniProtKB-SubCell"/>
</dbReference>
<name>A0A919KGH2_9XANT</name>
<feature type="domain" description="Flagellar hook-associated protein FlgK helical" evidence="10">
    <location>
        <begin position="85"/>
        <end position="312"/>
    </location>
</feature>
<evidence type="ECO:0000256" key="2">
    <source>
        <dbReference type="ARBA" id="ARBA00004613"/>
    </source>
</evidence>
<dbReference type="InterPro" id="IPR001444">
    <property type="entry name" value="Flag_bb_rod_N"/>
</dbReference>
<evidence type="ECO:0000256" key="4">
    <source>
        <dbReference type="ARBA" id="ARBA00016244"/>
    </source>
</evidence>
<dbReference type="Pfam" id="PF21158">
    <property type="entry name" value="flgK_1st_1"/>
    <property type="match status" value="1"/>
</dbReference>
<feature type="domain" description="Flagellar hook-associated protein 1 D2-like" evidence="9">
    <location>
        <begin position="323"/>
        <end position="400"/>
    </location>
</feature>
<protein>
    <recommendedName>
        <fullName evidence="4">Flagellar hook-associated protein 1</fullName>
    </recommendedName>
</protein>
<feature type="domain" description="Flagellar basal body rod protein N-terminal" evidence="7">
    <location>
        <begin position="6"/>
        <end position="34"/>
    </location>
</feature>
<dbReference type="InterPro" id="IPR053927">
    <property type="entry name" value="FlgK_helical"/>
</dbReference>
<evidence type="ECO:0000256" key="3">
    <source>
        <dbReference type="ARBA" id="ARBA00009677"/>
    </source>
</evidence>
<dbReference type="InterPro" id="IPR002371">
    <property type="entry name" value="FlgK"/>
</dbReference>
<comment type="caution">
    <text evidence="11">The sequence shown here is derived from an EMBL/GenBank/DDBJ whole genome shotgun (WGS) entry which is preliminary data.</text>
</comment>
<dbReference type="PRINTS" id="PR01005">
    <property type="entry name" value="FLGHOOKAP1"/>
</dbReference>
<reference evidence="11" key="1">
    <citation type="journal article" date="2014" name="Int. J. Syst. Evol. Microbiol.">
        <title>Complete genome sequence of Corynebacterium casei LMG S-19264T (=DSM 44701T), isolated from a smear-ripened cheese.</title>
        <authorList>
            <consortium name="US DOE Joint Genome Institute (JGI-PGF)"/>
            <person name="Walter F."/>
            <person name="Albersmeier A."/>
            <person name="Kalinowski J."/>
            <person name="Ruckert C."/>
        </authorList>
    </citation>
    <scope>NUCLEOTIDE SEQUENCE</scope>
    <source>
        <strain evidence="11">JCM 13306</strain>
    </source>
</reference>
<dbReference type="RefSeq" id="WP_434028326.1">
    <property type="nucleotide sequence ID" value="NZ_BNBA01000001.1"/>
</dbReference>
<dbReference type="Pfam" id="PF06429">
    <property type="entry name" value="Flg_bbr_C"/>
    <property type="match status" value="1"/>
</dbReference>
<keyword evidence="5" id="KW-0964">Secreted</keyword>
<gene>
    <name evidence="11" type="primary">flgK</name>
    <name evidence="11" type="ORF">GCM10009090_01390</name>
</gene>
<reference evidence="11" key="2">
    <citation type="submission" date="2020-09" db="EMBL/GenBank/DDBJ databases">
        <authorList>
            <person name="Sun Q."/>
            <person name="Ohkuma M."/>
        </authorList>
    </citation>
    <scope>NUCLEOTIDE SEQUENCE</scope>
    <source>
        <strain evidence="11">JCM 13306</strain>
    </source>
</reference>
<dbReference type="GO" id="GO:0009424">
    <property type="term" value="C:bacterial-type flagellum hook"/>
    <property type="evidence" value="ECO:0007669"/>
    <property type="project" value="InterPro"/>
</dbReference>
<keyword evidence="11" id="KW-0966">Cell projection</keyword>
<dbReference type="AlphaFoldDB" id="A0A919KGH2"/>
<dbReference type="GO" id="GO:0044780">
    <property type="term" value="P:bacterial-type flagellum assembly"/>
    <property type="evidence" value="ECO:0007669"/>
    <property type="project" value="InterPro"/>
</dbReference>
<evidence type="ECO:0000256" key="5">
    <source>
        <dbReference type="ARBA" id="ARBA00022525"/>
    </source>
</evidence>
<keyword evidence="11" id="KW-0282">Flagellum</keyword>
<dbReference type="NCBIfam" id="TIGR02492">
    <property type="entry name" value="flgK_ends"/>
    <property type="match status" value="1"/>
</dbReference>
<dbReference type="GO" id="GO:0005198">
    <property type="term" value="F:structural molecule activity"/>
    <property type="evidence" value="ECO:0007669"/>
    <property type="project" value="InterPro"/>
</dbReference>
<dbReference type="InterPro" id="IPR010930">
    <property type="entry name" value="Flg_bb/hook_C_dom"/>
</dbReference>
<evidence type="ECO:0000313" key="11">
    <source>
        <dbReference type="EMBL" id="GHH46383.1"/>
    </source>
</evidence>
<keyword evidence="11" id="KW-0969">Cilium</keyword>
<dbReference type="Pfam" id="PF00460">
    <property type="entry name" value="Flg_bb_rod"/>
    <property type="match status" value="1"/>
</dbReference>
<evidence type="ECO:0000259" key="9">
    <source>
        <dbReference type="Pfam" id="PF21158"/>
    </source>
</evidence>
<dbReference type="PANTHER" id="PTHR30033:SF1">
    <property type="entry name" value="FLAGELLAR HOOK-ASSOCIATED PROTEIN 1"/>
    <property type="match status" value="1"/>
</dbReference>